<dbReference type="SMART" id="SM00342">
    <property type="entry name" value="HTH_ARAC"/>
    <property type="match status" value="1"/>
</dbReference>
<dbReference type="InterPro" id="IPR020449">
    <property type="entry name" value="Tscrpt_reg_AraC-type_HTH"/>
</dbReference>
<gene>
    <name evidence="6" type="ORF">K678_09518</name>
</gene>
<dbReference type="InterPro" id="IPR014710">
    <property type="entry name" value="RmlC-like_jellyroll"/>
</dbReference>
<dbReference type="SUPFAM" id="SSF51182">
    <property type="entry name" value="RmlC-like cupins"/>
    <property type="match status" value="1"/>
</dbReference>
<evidence type="ECO:0000259" key="5">
    <source>
        <dbReference type="PROSITE" id="PS01124"/>
    </source>
</evidence>
<feature type="domain" description="HTH araC/xylS-type" evidence="5">
    <location>
        <begin position="168"/>
        <end position="265"/>
    </location>
</feature>
<evidence type="ECO:0000313" key="6">
    <source>
        <dbReference type="EMBL" id="EPY01752.1"/>
    </source>
</evidence>
<protein>
    <submittedName>
        <fullName evidence="6">AraC family transcriptional regulator</fullName>
    </submittedName>
</protein>
<keyword evidence="1" id="KW-0805">Transcription regulation</keyword>
<organism evidence="6 7">
    <name type="scientific">Magnetospirillum fulvum MGU-K5</name>
    <dbReference type="NCBI Taxonomy" id="1316936"/>
    <lineage>
        <taxon>Bacteria</taxon>
        <taxon>Pseudomonadati</taxon>
        <taxon>Pseudomonadota</taxon>
        <taxon>Alphaproteobacteria</taxon>
        <taxon>Rhodospirillales</taxon>
        <taxon>Rhodospirillaceae</taxon>
        <taxon>Magnetospirillum</taxon>
    </lineage>
</organism>
<dbReference type="AlphaFoldDB" id="S9S796"/>
<dbReference type="PROSITE" id="PS00041">
    <property type="entry name" value="HTH_ARAC_FAMILY_1"/>
    <property type="match status" value="1"/>
</dbReference>
<dbReference type="PANTHER" id="PTHR11019">
    <property type="entry name" value="HTH-TYPE TRANSCRIPTIONAL REGULATOR NIMR"/>
    <property type="match status" value="1"/>
</dbReference>
<dbReference type="InterPro" id="IPR009057">
    <property type="entry name" value="Homeodomain-like_sf"/>
</dbReference>
<name>S9S796_MAGFU</name>
<dbReference type="SUPFAM" id="SSF46689">
    <property type="entry name" value="Homeodomain-like"/>
    <property type="match status" value="1"/>
</dbReference>
<dbReference type="CDD" id="cd06124">
    <property type="entry name" value="cupin_NimR-like_N"/>
    <property type="match status" value="1"/>
</dbReference>
<dbReference type="PANTHER" id="PTHR11019:SF199">
    <property type="entry name" value="HTH-TYPE TRANSCRIPTIONAL REGULATOR NIMR"/>
    <property type="match status" value="1"/>
</dbReference>
<dbReference type="OrthoDB" id="9804543at2"/>
<dbReference type="InterPro" id="IPR018062">
    <property type="entry name" value="HTH_AraC-typ_CS"/>
</dbReference>
<comment type="caution">
    <text evidence="6">The sequence shown here is derived from an EMBL/GenBank/DDBJ whole genome shotgun (WGS) entry which is preliminary data.</text>
</comment>
<dbReference type="STRING" id="1316936.K678_09518"/>
<evidence type="ECO:0000256" key="2">
    <source>
        <dbReference type="ARBA" id="ARBA00023125"/>
    </source>
</evidence>
<keyword evidence="4" id="KW-0804">Transcription</keyword>
<accession>S9S796</accession>
<dbReference type="Gene3D" id="2.60.120.10">
    <property type="entry name" value="Jelly Rolls"/>
    <property type="match status" value="1"/>
</dbReference>
<evidence type="ECO:0000256" key="1">
    <source>
        <dbReference type="ARBA" id="ARBA00023015"/>
    </source>
</evidence>
<dbReference type="PRINTS" id="PR00032">
    <property type="entry name" value="HTHARAC"/>
</dbReference>
<dbReference type="InterPro" id="IPR003313">
    <property type="entry name" value="AraC-bd"/>
</dbReference>
<sequence>METLGAEATRRRIADNRLDGSDAVAFAFVDAARHVAYDWHAHTGHQLLYAVRGVVHLETSERRFLLPPQRAAWIPAGLSHRTAIDDVESCSVFFRADLPECPEGVGLRILAASPLMREMIGFATRWPPGTPSDPLAESYFRTLALLCRDWTEAEMPFHLPVARSPALARAMDYAQFHLAKADIAGAADAAALSVRTLRRRFADEVGMSWKDYLHHSRLLGAMARLGDPAISIAEVAEDVGFASLSAFSKAFAQIAGESPGRYRRRLCQAARIGPDRQQNLPVESLSG</sequence>
<dbReference type="PROSITE" id="PS01124">
    <property type="entry name" value="HTH_ARAC_FAMILY_2"/>
    <property type="match status" value="1"/>
</dbReference>
<dbReference type="Pfam" id="PF02311">
    <property type="entry name" value="AraC_binding"/>
    <property type="match status" value="1"/>
</dbReference>
<reference evidence="6 7" key="1">
    <citation type="submission" date="2013-04" db="EMBL/GenBank/DDBJ databases">
        <authorList>
            <person name="Kuznetsov B."/>
            <person name="Ivanovsky R."/>
        </authorList>
    </citation>
    <scope>NUCLEOTIDE SEQUENCE [LARGE SCALE GENOMIC DNA]</scope>
    <source>
        <strain evidence="6 7">MGU-K5</strain>
    </source>
</reference>
<evidence type="ECO:0000256" key="3">
    <source>
        <dbReference type="ARBA" id="ARBA00023159"/>
    </source>
</evidence>
<dbReference type="InterPro" id="IPR018060">
    <property type="entry name" value="HTH_AraC"/>
</dbReference>
<keyword evidence="3" id="KW-0010">Activator</keyword>
<evidence type="ECO:0000256" key="4">
    <source>
        <dbReference type="ARBA" id="ARBA00023163"/>
    </source>
</evidence>
<dbReference type="InterPro" id="IPR011051">
    <property type="entry name" value="RmlC_Cupin_sf"/>
</dbReference>
<dbReference type="Gene3D" id="1.10.10.60">
    <property type="entry name" value="Homeodomain-like"/>
    <property type="match status" value="1"/>
</dbReference>
<dbReference type="Proteomes" id="UP000015350">
    <property type="component" value="Unassembled WGS sequence"/>
</dbReference>
<dbReference type="EMBL" id="AQPH01000031">
    <property type="protein sequence ID" value="EPY01752.1"/>
    <property type="molecule type" value="Genomic_DNA"/>
</dbReference>
<keyword evidence="2" id="KW-0238">DNA-binding</keyword>
<dbReference type="Pfam" id="PF12833">
    <property type="entry name" value="HTH_18"/>
    <property type="match status" value="1"/>
</dbReference>
<dbReference type="GO" id="GO:0003700">
    <property type="term" value="F:DNA-binding transcription factor activity"/>
    <property type="evidence" value="ECO:0007669"/>
    <property type="project" value="InterPro"/>
</dbReference>
<dbReference type="GO" id="GO:0043565">
    <property type="term" value="F:sequence-specific DNA binding"/>
    <property type="evidence" value="ECO:0007669"/>
    <property type="project" value="InterPro"/>
</dbReference>
<evidence type="ECO:0000313" key="7">
    <source>
        <dbReference type="Proteomes" id="UP000015350"/>
    </source>
</evidence>
<dbReference type="eggNOG" id="COG4977">
    <property type="taxonomic scope" value="Bacteria"/>
</dbReference>
<proteinExistence type="predicted"/>
<dbReference type="RefSeq" id="WP_021132234.1">
    <property type="nucleotide sequence ID" value="NZ_AQPH01000031.1"/>
</dbReference>